<evidence type="ECO:0000313" key="3">
    <source>
        <dbReference type="Proteomes" id="UP000248714"/>
    </source>
</evidence>
<evidence type="ECO:0000256" key="1">
    <source>
        <dbReference type="SAM" id="MobiDB-lite"/>
    </source>
</evidence>
<organism evidence="2 3">
    <name type="scientific">Lentzea atacamensis</name>
    <dbReference type="NCBI Taxonomy" id="531938"/>
    <lineage>
        <taxon>Bacteria</taxon>
        <taxon>Bacillati</taxon>
        <taxon>Actinomycetota</taxon>
        <taxon>Actinomycetes</taxon>
        <taxon>Pseudonocardiales</taxon>
        <taxon>Pseudonocardiaceae</taxon>
        <taxon>Lentzea</taxon>
    </lineage>
</organism>
<dbReference type="Gene3D" id="1.20.1260.20">
    <property type="entry name" value="PPE superfamily"/>
    <property type="match status" value="1"/>
</dbReference>
<gene>
    <name evidence="2" type="ORF">C8D87_11583</name>
</gene>
<feature type="compositionally biased region" description="Gly residues" evidence="1">
    <location>
        <begin position="413"/>
        <end position="451"/>
    </location>
</feature>
<sequence>MNEGPRGQSGDVYSRYGLQRHGEVQTGQQIHDQVTAVNLATHGPIMGPLMAIVQGSGQVDDLLDGQAVNLRNQGVSTRQAPAAPGVHYLGISHPQLHEMVNNGVDPGTVGAAGDTYTQIGNKLTAFQDRIATAIGSSEADWSGKAADQARTAVAGLGNKASEAGTAAQLAGTLITQQSRALSTAKSTVPPPPAVPYDPAAANARRMAITDPILYVQQAAADAAAFQEQKQQHEDAARAVETYDRTVTQTAAAQPAFAPAPPAPPSQPQPEPRPQPPIGTDDSNGRGFTPPPQIGDTTNTAWTAPPVTSTGGNTTNTSGLGGGQNNLGLGGNQPGDGNNNRGGGGLNPGFLPGPGAGDKSTGRTGGPAGTGAGRGGTGTGVGGGRVPGGTGVGNPNAAKGFNSGGSVGVLPGDGSAGRGGSTGTSGAATGRGGAGAGAGAGAMGAMGAGGAKGKGEEDLERTTPSYLLEPDPDETFGSDALVAPPVIGEWTEP</sequence>
<reference evidence="2 3" key="1">
    <citation type="submission" date="2018-06" db="EMBL/GenBank/DDBJ databases">
        <title>Genomic Encyclopedia of Type Strains, Phase IV (KMG-IV): sequencing the most valuable type-strain genomes for metagenomic binning, comparative biology and taxonomic classification.</title>
        <authorList>
            <person name="Goeker M."/>
        </authorList>
    </citation>
    <scope>NUCLEOTIDE SEQUENCE [LARGE SCALE GENOMIC DNA]</scope>
    <source>
        <strain evidence="2 3">DSM 45479</strain>
    </source>
</reference>
<proteinExistence type="predicted"/>
<feature type="compositionally biased region" description="Pro residues" evidence="1">
    <location>
        <begin position="257"/>
        <end position="276"/>
    </location>
</feature>
<dbReference type="RefSeq" id="WP_112232177.1">
    <property type="nucleotide sequence ID" value="NZ_QLTT01000015.1"/>
</dbReference>
<dbReference type="EMBL" id="QLTT01000015">
    <property type="protein sequence ID" value="RAS59223.1"/>
    <property type="molecule type" value="Genomic_DNA"/>
</dbReference>
<protein>
    <recommendedName>
        <fullName evidence="4">PPE family protein</fullName>
    </recommendedName>
</protein>
<dbReference type="InterPro" id="IPR038332">
    <property type="entry name" value="PPE_sf"/>
</dbReference>
<accession>A0ABX9DY40</accession>
<feature type="compositionally biased region" description="Gly residues" evidence="1">
    <location>
        <begin position="362"/>
        <end position="391"/>
    </location>
</feature>
<comment type="caution">
    <text evidence="2">The sequence shown here is derived from an EMBL/GenBank/DDBJ whole genome shotgun (WGS) entry which is preliminary data.</text>
</comment>
<name>A0ABX9DY40_9PSEU</name>
<keyword evidence="3" id="KW-1185">Reference proteome</keyword>
<evidence type="ECO:0000313" key="2">
    <source>
        <dbReference type="EMBL" id="RAS59223.1"/>
    </source>
</evidence>
<feature type="compositionally biased region" description="Gly residues" evidence="1">
    <location>
        <begin position="318"/>
        <end position="355"/>
    </location>
</feature>
<dbReference type="SUPFAM" id="SSF140459">
    <property type="entry name" value="PE/PPE dimer-like"/>
    <property type="match status" value="1"/>
</dbReference>
<feature type="compositionally biased region" description="Polar residues" evidence="1">
    <location>
        <begin position="294"/>
        <end position="308"/>
    </location>
</feature>
<feature type="region of interest" description="Disordered" evidence="1">
    <location>
        <begin position="255"/>
        <end position="492"/>
    </location>
</feature>
<evidence type="ECO:0008006" key="4">
    <source>
        <dbReference type="Google" id="ProtNLM"/>
    </source>
</evidence>
<dbReference type="Proteomes" id="UP000248714">
    <property type="component" value="Unassembled WGS sequence"/>
</dbReference>